<feature type="signal peptide" evidence="1">
    <location>
        <begin position="1"/>
        <end position="17"/>
    </location>
</feature>
<organism evidence="2 3">
    <name type="scientific">Fusarium piperis</name>
    <dbReference type="NCBI Taxonomy" id="1435070"/>
    <lineage>
        <taxon>Eukaryota</taxon>
        <taxon>Fungi</taxon>
        <taxon>Dikarya</taxon>
        <taxon>Ascomycota</taxon>
        <taxon>Pezizomycotina</taxon>
        <taxon>Sordariomycetes</taxon>
        <taxon>Hypocreomycetidae</taxon>
        <taxon>Hypocreales</taxon>
        <taxon>Nectriaceae</taxon>
        <taxon>Fusarium</taxon>
        <taxon>Fusarium solani species complex</taxon>
    </lineage>
</organism>
<protein>
    <submittedName>
        <fullName evidence="2">Uncharacterized protein</fullName>
    </submittedName>
</protein>
<dbReference type="OrthoDB" id="407832at2759"/>
<evidence type="ECO:0000256" key="1">
    <source>
        <dbReference type="SAM" id="SignalP"/>
    </source>
</evidence>
<keyword evidence="3" id="KW-1185">Reference proteome</keyword>
<proteinExistence type="predicted"/>
<keyword evidence="1" id="KW-0732">Signal</keyword>
<comment type="caution">
    <text evidence="2">The sequence shown here is derived from an EMBL/GenBank/DDBJ whole genome shotgun (WGS) entry which is preliminary data.</text>
</comment>
<gene>
    <name evidence="2" type="ORF">N0V84_006299</name>
</gene>
<dbReference type="AlphaFoldDB" id="A0A9W8WCE9"/>
<evidence type="ECO:0000313" key="2">
    <source>
        <dbReference type="EMBL" id="KAJ4319569.1"/>
    </source>
</evidence>
<name>A0A9W8WCE9_9HYPO</name>
<dbReference type="EMBL" id="JAPEUR010000122">
    <property type="protein sequence ID" value="KAJ4319569.1"/>
    <property type="molecule type" value="Genomic_DNA"/>
</dbReference>
<accession>A0A9W8WCE9</accession>
<dbReference type="Proteomes" id="UP001140502">
    <property type="component" value="Unassembled WGS sequence"/>
</dbReference>
<sequence>MHYYLVALTILCVCASPEHLEDLGKLDLVGIEVESKDQLLEAFAVEICGIAFTTNIPSVLVNSFGPIAYCARFINAEPARQELTRQLLACKSSIGWPVGRLINDLNSFWGVEETN</sequence>
<evidence type="ECO:0000313" key="3">
    <source>
        <dbReference type="Proteomes" id="UP001140502"/>
    </source>
</evidence>
<feature type="chain" id="PRO_5040965276" evidence="1">
    <location>
        <begin position="18"/>
        <end position="115"/>
    </location>
</feature>
<reference evidence="2" key="1">
    <citation type="submission" date="2022-10" db="EMBL/GenBank/DDBJ databases">
        <title>Tapping the CABI collections for fungal endophytes: first genome assemblies for Collariella, Neodidymelliopsis, Ascochyta clinopodiicola, Didymella pomorum, Didymosphaeria variabile, Neocosmospora piperis and Neocucurbitaria cava.</title>
        <authorList>
            <person name="Hill R."/>
        </authorList>
    </citation>
    <scope>NUCLEOTIDE SEQUENCE</scope>
    <source>
        <strain evidence="2">IMI 366586</strain>
    </source>
</reference>